<gene>
    <name evidence="4" type="ORF">E5672_07465</name>
</gene>
<dbReference type="RefSeq" id="WP_136781627.1">
    <property type="nucleotide sequence ID" value="NZ_SWCO01000003.1"/>
</dbReference>
<dbReference type="GO" id="GO:0004519">
    <property type="term" value="F:endonuclease activity"/>
    <property type="evidence" value="ECO:0007669"/>
    <property type="project" value="InterPro"/>
</dbReference>
<dbReference type="OrthoDB" id="5181253at2"/>
<organism evidence="4 5">
    <name type="scientific">Alteromonas portus</name>
    <dbReference type="NCBI Taxonomy" id="2565549"/>
    <lineage>
        <taxon>Bacteria</taxon>
        <taxon>Pseudomonadati</taxon>
        <taxon>Pseudomonadota</taxon>
        <taxon>Gammaproteobacteria</taxon>
        <taxon>Alteromonadales</taxon>
        <taxon>Alteromonadaceae</taxon>
        <taxon>Alteromonas/Salinimonas group</taxon>
        <taxon>Alteromonas</taxon>
    </lineage>
</organism>
<protein>
    <submittedName>
        <fullName evidence="4">Phage terminase large subunit family protein</fullName>
    </submittedName>
</protein>
<feature type="domain" description="Phage terminase large subunit GpA ATPase" evidence="2">
    <location>
        <begin position="54"/>
        <end position="303"/>
    </location>
</feature>
<sequence length="688" mass="77412">MEPQLLPCELLQTSSSNLQTLIDECRAGWLPPENIPTREWLEKYFRLPAEDADFAGLYNADYVPYFWGVMHALDDDFVEMVGLMKAAQIGWTLLETGWIAKRICCEPSRILGLFPKDDKARDFIEEKFEPVIRATPELAKKVDVSSSRKAGNRSNKKNFPGGSLKVFGSNSVSNVKSTPSPVVLVEEPDDTNGNVGDQGDAIRLARERIKRFRKRKFVLGGTPSVEDLSEVEHYINLGTQRTLPVACHDCGEKHVLDWENVSWVEQDEGPVHPVYGRNLPETAVYACPHCGSAWNDWQRQQNIFNTCRVAEEEGDKFCGWVPTVNTDGVIETFKGLSELYVCIPGTSLSSLVKDFLEAEHEAAAGDEAGRIIFQNSKLGKPYAYRSKDNLNHEQLQALADDYPELTVPKGGLIVTAGVDVQHDRLAIIIRAFGRNEESWLVLWKEIAGDCVDKADPVWDELDQLLFNGFEHETLGRIYLSAASIDSSDGGTNHAVYHYVRTRSKKHRRVHLMAIKGDSNDNGKREIFRLPSAKLDHNNAKRSTKADIHGVLVYLVGTHKAKDLLSKRLQGTGAFMHSYKDARADYWEQVTAEVKAPSKKLRGQMTWQCRSGRRNEGTDCEVYALHAAMSQKVHAKTSAQWDALESSLSQKDMFSAELETEVEQKATKRKRQSSATRPRRKRGFSTQVR</sequence>
<dbReference type="AlphaFoldDB" id="A0A4U0ZL66"/>
<evidence type="ECO:0000256" key="1">
    <source>
        <dbReference type="SAM" id="MobiDB-lite"/>
    </source>
</evidence>
<dbReference type="EMBL" id="SWCO01000003">
    <property type="protein sequence ID" value="TKB03918.1"/>
    <property type="molecule type" value="Genomic_DNA"/>
</dbReference>
<feature type="domain" description="Terminase large subunit GpA endonuclease" evidence="3">
    <location>
        <begin position="336"/>
        <end position="637"/>
    </location>
</feature>
<dbReference type="InterPro" id="IPR046454">
    <property type="entry name" value="GpA_endonuclease"/>
</dbReference>
<comment type="caution">
    <text evidence="4">The sequence shown here is derived from an EMBL/GenBank/DDBJ whole genome shotgun (WGS) entry which is preliminary data.</text>
</comment>
<feature type="region of interest" description="Disordered" evidence="1">
    <location>
        <begin position="657"/>
        <end position="688"/>
    </location>
</feature>
<accession>A0A4U0ZL66</accession>
<dbReference type="Pfam" id="PF05876">
    <property type="entry name" value="GpA_ATPase"/>
    <property type="match status" value="1"/>
</dbReference>
<evidence type="ECO:0000259" key="2">
    <source>
        <dbReference type="Pfam" id="PF05876"/>
    </source>
</evidence>
<evidence type="ECO:0000259" key="3">
    <source>
        <dbReference type="Pfam" id="PF20454"/>
    </source>
</evidence>
<feature type="region of interest" description="Disordered" evidence="1">
    <location>
        <begin position="143"/>
        <end position="162"/>
    </location>
</feature>
<proteinExistence type="predicted"/>
<dbReference type="Pfam" id="PF20454">
    <property type="entry name" value="GpA_nuclease"/>
    <property type="match status" value="1"/>
</dbReference>
<feature type="compositionally biased region" description="Basic residues" evidence="1">
    <location>
        <begin position="666"/>
        <end position="682"/>
    </location>
</feature>
<evidence type="ECO:0000313" key="5">
    <source>
        <dbReference type="Proteomes" id="UP000305471"/>
    </source>
</evidence>
<evidence type="ECO:0000313" key="4">
    <source>
        <dbReference type="EMBL" id="TKB03918.1"/>
    </source>
</evidence>
<name>A0A4U0ZL66_9ALTE</name>
<dbReference type="GO" id="GO:0016887">
    <property type="term" value="F:ATP hydrolysis activity"/>
    <property type="evidence" value="ECO:0007669"/>
    <property type="project" value="InterPro"/>
</dbReference>
<dbReference type="Proteomes" id="UP000305471">
    <property type="component" value="Unassembled WGS sequence"/>
</dbReference>
<keyword evidence="5" id="KW-1185">Reference proteome</keyword>
<dbReference type="InterPro" id="IPR046453">
    <property type="entry name" value="GpA_ATPase"/>
</dbReference>
<reference evidence="4 5" key="1">
    <citation type="submission" date="2019-04" db="EMBL/GenBank/DDBJ databases">
        <title>Alteromonas portus sp. nov., an alginate lyase-excreting marine bacterium.</title>
        <authorList>
            <person name="Huang H."/>
            <person name="Mo K."/>
            <person name="Bao S."/>
        </authorList>
    </citation>
    <scope>NUCLEOTIDE SEQUENCE [LARGE SCALE GENOMIC DNA]</scope>
    <source>
        <strain evidence="4 5">HB161718</strain>
    </source>
</reference>